<evidence type="ECO:0000313" key="7">
    <source>
        <dbReference type="EMBL" id="SEO39783.1"/>
    </source>
</evidence>
<dbReference type="GO" id="GO:0030677">
    <property type="term" value="C:ribonuclease P complex"/>
    <property type="evidence" value="ECO:0007669"/>
    <property type="project" value="TreeGrafter"/>
</dbReference>
<dbReference type="NCBIfam" id="TIGR00188">
    <property type="entry name" value="rnpA"/>
    <property type="match status" value="1"/>
</dbReference>
<evidence type="ECO:0000256" key="1">
    <source>
        <dbReference type="ARBA" id="ARBA00022694"/>
    </source>
</evidence>
<dbReference type="PANTHER" id="PTHR33992">
    <property type="entry name" value="RIBONUCLEASE P PROTEIN COMPONENT"/>
    <property type="match status" value="1"/>
</dbReference>
<dbReference type="InterPro" id="IPR014721">
    <property type="entry name" value="Ribsml_uS5_D2-typ_fold_subgr"/>
</dbReference>
<sequence>MLQVFAKPNGLLHSRLGLIVAGKIERLAVNRNRVKRVLREVFRACQEDMAGLDLVMRLRCRASDRSPVQLADEARRLMIQLQQCRE</sequence>
<organism evidence="7 8">
    <name type="scientific">Nitrosospira multiformis</name>
    <dbReference type="NCBI Taxonomy" id="1231"/>
    <lineage>
        <taxon>Bacteria</taxon>
        <taxon>Pseudomonadati</taxon>
        <taxon>Pseudomonadota</taxon>
        <taxon>Betaproteobacteria</taxon>
        <taxon>Nitrosomonadales</taxon>
        <taxon>Nitrosomonadaceae</taxon>
        <taxon>Nitrosospira</taxon>
    </lineage>
</organism>
<dbReference type="EC" id="3.1.26.5" evidence="6"/>
<protein>
    <recommendedName>
        <fullName evidence="6">Ribonuclease P protein component</fullName>
        <ecNumber evidence="6">3.1.26.5</ecNumber>
    </recommendedName>
</protein>
<accession>A0A1H8PE24</accession>
<evidence type="ECO:0000256" key="6">
    <source>
        <dbReference type="NCBIfam" id="TIGR00188"/>
    </source>
</evidence>
<dbReference type="GO" id="GO:0004526">
    <property type="term" value="F:ribonuclease P activity"/>
    <property type="evidence" value="ECO:0007669"/>
    <property type="project" value="UniProtKB-UniRule"/>
</dbReference>
<name>A0A1H8PE24_9PROT</name>
<dbReference type="InterPro" id="IPR000100">
    <property type="entry name" value="RNase_P"/>
</dbReference>
<dbReference type="Pfam" id="PF00825">
    <property type="entry name" value="Ribonuclease_P"/>
    <property type="match status" value="1"/>
</dbReference>
<dbReference type="EMBL" id="FOCT01000020">
    <property type="protein sequence ID" value="SEO39783.1"/>
    <property type="molecule type" value="Genomic_DNA"/>
</dbReference>
<keyword evidence="4" id="KW-0378">Hydrolase</keyword>
<dbReference type="SUPFAM" id="SSF54211">
    <property type="entry name" value="Ribosomal protein S5 domain 2-like"/>
    <property type="match status" value="1"/>
</dbReference>
<dbReference type="PANTHER" id="PTHR33992:SF1">
    <property type="entry name" value="RIBONUCLEASE P PROTEIN COMPONENT"/>
    <property type="match status" value="1"/>
</dbReference>
<gene>
    <name evidence="7" type="ORF">SAMN05216404_12010</name>
</gene>
<evidence type="ECO:0000313" key="8">
    <source>
        <dbReference type="Proteomes" id="UP000183898"/>
    </source>
</evidence>
<evidence type="ECO:0000256" key="3">
    <source>
        <dbReference type="ARBA" id="ARBA00022759"/>
    </source>
</evidence>
<dbReference type="GO" id="GO:0000049">
    <property type="term" value="F:tRNA binding"/>
    <property type="evidence" value="ECO:0007669"/>
    <property type="project" value="InterPro"/>
</dbReference>
<evidence type="ECO:0000256" key="4">
    <source>
        <dbReference type="ARBA" id="ARBA00022801"/>
    </source>
</evidence>
<proteinExistence type="predicted"/>
<evidence type="ECO:0000256" key="5">
    <source>
        <dbReference type="ARBA" id="ARBA00022884"/>
    </source>
</evidence>
<dbReference type="GO" id="GO:0042781">
    <property type="term" value="F:3'-tRNA processing endoribonuclease activity"/>
    <property type="evidence" value="ECO:0007669"/>
    <property type="project" value="TreeGrafter"/>
</dbReference>
<dbReference type="InterPro" id="IPR020568">
    <property type="entry name" value="Ribosomal_Su5_D2-typ_SF"/>
</dbReference>
<dbReference type="Gene3D" id="3.30.230.10">
    <property type="match status" value="1"/>
</dbReference>
<dbReference type="Proteomes" id="UP000183898">
    <property type="component" value="Unassembled WGS sequence"/>
</dbReference>
<reference evidence="7 8" key="1">
    <citation type="submission" date="2016-10" db="EMBL/GenBank/DDBJ databases">
        <authorList>
            <person name="de Groot N.N."/>
        </authorList>
    </citation>
    <scope>NUCLEOTIDE SEQUENCE [LARGE SCALE GENOMIC DNA]</scope>
    <source>
        <strain evidence="7 8">Nl18</strain>
    </source>
</reference>
<keyword evidence="5" id="KW-0694">RNA-binding</keyword>
<keyword evidence="2" id="KW-0540">Nuclease</keyword>
<evidence type="ECO:0000256" key="2">
    <source>
        <dbReference type="ARBA" id="ARBA00022722"/>
    </source>
</evidence>
<keyword evidence="1" id="KW-0819">tRNA processing</keyword>
<dbReference type="AlphaFoldDB" id="A0A1H8PE24"/>
<keyword evidence="3" id="KW-0255">Endonuclease</keyword>